<dbReference type="GO" id="GO:0001216">
    <property type="term" value="F:DNA-binding transcription activator activity"/>
    <property type="evidence" value="ECO:0007669"/>
    <property type="project" value="InterPro"/>
</dbReference>
<dbReference type="Gene3D" id="1.10.10.1330">
    <property type="entry name" value="RNA polymerase sigma-54 factor, core-binding domain"/>
    <property type="match status" value="1"/>
</dbReference>
<keyword evidence="6 9" id="KW-0731">Sigma factor</keyword>
<evidence type="ECO:0000256" key="8">
    <source>
        <dbReference type="ARBA" id="ARBA00023163"/>
    </source>
</evidence>
<keyword evidence="7 9" id="KW-0238">DNA-binding</keyword>
<dbReference type="EMBL" id="QDDR01000001">
    <property type="protein sequence ID" value="PVE49444.1"/>
    <property type="molecule type" value="Genomic_DNA"/>
</dbReference>
<evidence type="ECO:0000256" key="1">
    <source>
        <dbReference type="ARBA" id="ARBA00008798"/>
    </source>
</evidence>
<feature type="domain" description="RNA polymerase sigma factor 54 core-binding" evidence="11">
    <location>
        <begin position="62"/>
        <end position="233"/>
    </location>
</feature>
<dbReference type="GO" id="GO:0006352">
    <property type="term" value="P:DNA-templated transcription initiation"/>
    <property type="evidence" value="ECO:0007669"/>
    <property type="project" value="InterPro"/>
</dbReference>
<comment type="caution">
    <text evidence="12">The sequence shown here is derived from an EMBL/GenBank/DDBJ whole genome shotgun (WGS) entry which is preliminary data.</text>
</comment>
<evidence type="ECO:0000256" key="3">
    <source>
        <dbReference type="ARBA" id="ARBA00022679"/>
    </source>
</evidence>
<evidence type="ECO:0000256" key="4">
    <source>
        <dbReference type="ARBA" id="ARBA00022695"/>
    </source>
</evidence>
<dbReference type="PRINTS" id="PR00045">
    <property type="entry name" value="SIGMA54FCT"/>
</dbReference>
<dbReference type="GO" id="GO:0003677">
    <property type="term" value="F:DNA binding"/>
    <property type="evidence" value="ECO:0007669"/>
    <property type="project" value="UniProtKB-KW"/>
</dbReference>
<dbReference type="Pfam" id="PF04552">
    <property type="entry name" value="Sigma54_DBD"/>
    <property type="match status" value="1"/>
</dbReference>
<dbReference type="OrthoDB" id="9814402at2"/>
<dbReference type="Pfam" id="PF04963">
    <property type="entry name" value="Sigma54_CBD"/>
    <property type="match status" value="1"/>
</dbReference>
<keyword evidence="8 9" id="KW-0804">Transcription</keyword>
<keyword evidence="13" id="KW-1185">Reference proteome</keyword>
<evidence type="ECO:0000256" key="6">
    <source>
        <dbReference type="ARBA" id="ARBA00023082"/>
    </source>
</evidence>
<accession>A0A2T7UXS4</accession>
<dbReference type="InterPro" id="IPR000394">
    <property type="entry name" value="RNA_pol_sigma_54"/>
</dbReference>
<proteinExistence type="inferred from homology"/>
<dbReference type="PANTHER" id="PTHR32248">
    <property type="entry name" value="RNA POLYMERASE SIGMA-54 FACTOR"/>
    <property type="match status" value="1"/>
</dbReference>
<dbReference type="PROSITE" id="PS00717">
    <property type="entry name" value="SIGMA54_1"/>
    <property type="match status" value="1"/>
</dbReference>
<dbReference type="AlphaFoldDB" id="A0A2T7UXS4"/>
<dbReference type="PANTHER" id="PTHR32248:SF4">
    <property type="entry name" value="RNA POLYMERASE SIGMA-54 FACTOR"/>
    <property type="match status" value="1"/>
</dbReference>
<name>A0A2T7UXS4_9RHOB</name>
<feature type="domain" description="RNA polymerase sigma factor 54 DNA-binding" evidence="10">
    <location>
        <begin position="254"/>
        <end position="407"/>
    </location>
</feature>
<keyword evidence="3 9" id="KW-0808">Transferase</keyword>
<dbReference type="Gene3D" id="1.10.10.60">
    <property type="entry name" value="Homeodomain-like"/>
    <property type="match status" value="1"/>
</dbReference>
<evidence type="ECO:0000259" key="10">
    <source>
        <dbReference type="Pfam" id="PF04552"/>
    </source>
</evidence>
<evidence type="ECO:0000256" key="7">
    <source>
        <dbReference type="ARBA" id="ARBA00023125"/>
    </source>
</evidence>
<evidence type="ECO:0000313" key="13">
    <source>
        <dbReference type="Proteomes" id="UP000244810"/>
    </source>
</evidence>
<protein>
    <recommendedName>
        <fullName evidence="9">RNA polymerase sigma-54 factor</fullName>
    </recommendedName>
</protein>
<gene>
    <name evidence="12" type="ORF">DDE23_03350</name>
</gene>
<dbReference type="GO" id="GO:0000428">
    <property type="term" value="C:DNA-directed RNA polymerase complex"/>
    <property type="evidence" value="ECO:0007669"/>
    <property type="project" value="UniProtKB-KW"/>
</dbReference>
<dbReference type="InterPro" id="IPR038709">
    <property type="entry name" value="RpoN_core-bd_sf"/>
</dbReference>
<sequence>MRTRQAQVFRMGQVVGILQMSAGEVEDHLTDCARDNPLLVVRARPPMRLGNSTTEALELTAADSASSLYDHAMRQLAGLLAGGGPVARLVMALIEDLEPSGWLSRPVALIAAELGLSVEVVDKGLALVQRRIEPAGLFARNLEECLRLQVQDRGLYDAAMALVLRHLAVMERGGRAALVAATGLEPGEVARCLATLRRLDPKPGAAFVRDPTLMREPDVRVTPGAEGWQVEFAFEREAQIGILPMGPGAATPALREAQAQARALRQALALRQSAIRRVMAVLVARQGGYFRGGAEALVPMTMAEIAAETGFHASTVSRVLAGLLIEGPGGIVAARDLCVGAACADGASKPRVMARLRAWIAAEDPGNPLSDQDLAERLAAEGMAVSRRVVAKYRQEIGKAPAAQRRQSA</sequence>
<dbReference type="GO" id="GO:0016779">
    <property type="term" value="F:nucleotidyltransferase activity"/>
    <property type="evidence" value="ECO:0007669"/>
    <property type="project" value="UniProtKB-KW"/>
</dbReference>
<evidence type="ECO:0000313" key="12">
    <source>
        <dbReference type="EMBL" id="PVE49444.1"/>
    </source>
</evidence>
<dbReference type="GO" id="GO:0016987">
    <property type="term" value="F:sigma factor activity"/>
    <property type="evidence" value="ECO:0007669"/>
    <property type="project" value="UniProtKB-KW"/>
</dbReference>
<keyword evidence="2 9" id="KW-0240">DNA-directed RNA polymerase</keyword>
<keyword evidence="5 9" id="KW-0805">Transcription regulation</keyword>
<reference evidence="12 13" key="1">
    <citation type="journal article" date="2011" name="Syst. Appl. Microbiol.">
        <title>Defluviimonas denitrificans gen. nov., sp. nov., and Pararhodobacter aggregans gen. nov., sp. nov., non-phototrophic Rhodobacteraceae from the biofilter of a marine aquaculture.</title>
        <authorList>
            <person name="Foesel B.U."/>
            <person name="Drake H.L."/>
            <person name="Schramm A."/>
        </authorList>
    </citation>
    <scope>NUCLEOTIDE SEQUENCE [LARGE SCALE GENOMIC DNA]</scope>
    <source>
        <strain evidence="12 13">D1-19</strain>
    </source>
</reference>
<evidence type="ECO:0000259" key="11">
    <source>
        <dbReference type="Pfam" id="PF04963"/>
    </source>
</evidence>
<evidence type="ECO:0000256" key="2">
    <source>
        <dbReference type="ARBA" id="ARBA00022478"/>
    </source>
</evidence>
<evidence type="ECO:0000256" key="9">
    <source>
        <dbReference type="PIRNR" id="PIRNR000774"/>
    </source>
</evidence>
<dbReference type="PIRSF" id="PIRSF000774">
    <property type="entry name" value="RpoN"/>
    <property type="match status" value="1"/>
</dbReference>
<organism evidence="12 13">
    <name type="scientific">Pararhodobacter aggregans</name>
    <dbReference type="NCBI Taxonomy" id="404875"/>
    <lineage>
        <taxon>Bacteria</taxon>
        <taxon>Pseudomonadati</taxon>
        <taxon>Pseudomonadota</taxon>
        <taxon>Alphaproteobacteria</taxon>
        <taxon>Rhodobacterales</taxon>
        <taxon>Paracoccaceae</taxon>
        <taxon>Pararhodobacter</taxon>
    </lineage>
</organism>
<comment type="similarity">
    <text evidence="1 9">Belongs to the sigma-54 factor family.</text>
</comment>
<evidence type="ECO:0000256" key="5">
    <source>
        <dbReference type="ARBA" id="ARBA00023015"/>
    </source>
</evidence>
<dbReference type="InterPro" id="IPR007046">
    <property type="entry name" value="RNA_pol_sigma_54_core-bd"/>
</dbReference>
<keyword evidence="4 9" id="KW-0548">Nucleotidyltransferase</keyword>
<comment type="function">
    <text evidence="9">Sigma factors are initiation factors that promote the attachment of RNA polymerase to specific initiation sites and are then released.</text>
</comment>
<dbReference type="Proteomes" id="UP000244810">
    <property type="component" value="Unassembled WGS sequence"/>
</dbReference>
<dbReference type="PROSITE" id="PS50044">
    <property type="entry name" value="SIGMA54_3"/>
    <property type="match status" value="1"/>
</dbReference>
<dbReference type="InterPro" id="IPR007634">
    <property type="entry name" value="RNA_pol_sigma_54_DNA-bd"/>
</dbReference>